<organism evidence="9 10">
    <name type="scientific">Angomonas deanei</name>
    <dbReference type="NCBI Taxonomy" id="59799"/>
    <lineage>
        <taxon>Eukaryota</taxon>
        <taxon>Discoba</taxon>
        <taxon>Euglenozoa</taxon>
        <taxon>Kinetoplastea</taxon>
        <taxon>Metakinetoplastina</taxon>
        <taxon>Trypanosomatida</taxon>
        <taxon>Trypanosomatidae</taxon>
        <taxon>Strigomonadinae</taxon>
        <taxon>Angomonas</taxon>
    </lineage>
</organism>
<dbReference type="EMBL" id="LR877151">
    <property type="protein sequence ID" value="CAD2216755.1"/>
    <property type="molecule type" value="Genomic_DNA"/>
</dbReference>
<feature type="transmembrane region" description="Helical" evidence="7">
    <location>
        <begin position="106"/>
        <end position="126"/>
    </location>
</feature>
<feature type="transmembrane region" description="Helical" evidence="7">
    <location>
        <begin position="466"/>
        <end position="485"/>
    </location>
</feature>
<dbReference type="GO" id="GO:0022857">
    <property type="term" value="F:transmembrane transporter activity"/>
    <property type="evidence" value="ECO:0007669"/>
    <property type="project" value="InterPro"/>
</dbReference>
<feature type="domain" description="Major facilitator superfamily (MFS) profile" evidence="8">
    <location>
        <begin position="32"/>
        <end position="490"/>
    </location>
</feature>
<feature type="transmembrane region" description="Helical" evidence="7">
    <location>
        <begin position="74"/>
        <end position="94"/>
    </location>
</feature>
<keyword evidence="5 7" id="KW-0472">Membrane</keyword>
<keyword evidence="2" id="KW-0813">Transport</keyword>
<feature type="region of interest" description="Disordered" evidence="6">
    <location>
        <begin position="1"/>
        <end position="26"/>
    </location>
</feature>
<evidence type="ECO:0000256" key="1">
    <source>
        <dbReference type="ARBA" id="ARBA00004141"/>
    </source>
</evidence>
<keyword evidence="10" id="KW-1185">Reference proteome</keyword>
<dbReference type="AlphaFoldDB" id="A0A7G2CBD4"/>
<dbReference type="Proteomes" id="UP000515908">
    <property type="component" value="Chromosome 07"/>
</dbReference>
<dbReference type="GO" id="GO:0016020">
    <property type="term" value="C:membrane"/>
    <property type="evidence" value="ECO:0007669"/>
    <property type="project" value="UniProtKB-SubCell"/>
</dbReference>
<feature type="transmembrane region" description="Helical" evidence="7">
    <location>
        <begin position="363"/>
        <end position="383"/>
    </location>
</feature>
<keyword evidence="3 7" id="KW-0812">Transmembrane</keyword>
<feature type="compositionally biased region" description="Basic and acidic residues" evidence="6">
    <location>
        <begin position="10"/>
        <end position="22"/>
    </location>
</feature>
<dbReference type="PANTHER" id="PTHR23504">
    <property type="entry name" value="MAJOR FACILITATOR SUPERFAMILY DOMAIN-CONTAINING PROTEIN 10"/>
    <property type="match status" value="1"/>
</dbReference>
<evidence type="ECO:0000256" key="4">
    <source>
        <dbReference type="ARBA" id="ARBA00022989"/>
    </source>
</evidence>
<evidence type="ECO:0000313" key="9">
    <source>
        <dbReference type="EMBL" id="CAD2216755.1"/>
    </source>
</evidence>
<dbReference type="InterPro" id="IPR001958">
    <property type="entry name" value="Tet-R_TetA/multi-R_MdtG-like"/>
</dbReference>
<comment type="subcellular location">
    <subcellularLocation>
        <location evidence="1">Membrane</location>
        <topology evidence="1">Multi-pass membrane protein</topology>
    </subcellularLocation>
</comment>
<feature type="transmembrane region" description="Helical" evidence="7">
    <location>
        <begin position="332"/>
        <end position="351"/>
    </location>
</feature>
<evidence type="ECO:0000256" key="7">
    <source>
        <dbReference type="SAM" id="Phobius"/>
    </source>
</evidence>
<keyword evidence="4 7" id="KW-1133">Transmembrane helix</keyword>
<feature type="transmembrane region" description="Helical" evidence="7">
    <location>
        <begin position="423"/>
        <end position="446"/>
    </location>
</feature>
<dbReference type="InterPro" id="IPR011701">
    <property type="entry name" value="MFS"/>
</dbReference>
<feature type="transmembrane region" description="Helical" evidence="7">
    <location>
        <begin position="34"/>
        <end position="62"/>
    </location>
</feature>
<accession>A0A7G2CBD4</accession>
<evidence type="ECO:0000313" key="10">
    <source>
        <dbReference type="Proteomes" id="UP000515908"/>
    </source>
</evidence>
<protein>
    <submittedName>
        <fullName evidence="9">Major Facilitator Superfamily/Sugar (And other) transporter, putative</fullName>
    </submittedName>
</protein>
<dbReference type="Pfam" id="PF07690">
    <property type="entry name" value="MFS_1"/>
    <property type="match status" value="1"/>
</dbReference>
<evidence type="ECO:0000256" key="3">
    <source>
        <dbReference type="ARBA" id="ARBA00022692"/>
    </source>
</evidence>
<evidence type="ECO:0000259" key="8">
    <source>
        <dbReference type="PROSITE" id="PS50850"/>
    </source>
</evidence>
<feature type="transmembrane region" description="Helical" evidence="7">
    <location>
        <begin position="296"/>
        <end position="320"/>
    </location>
</feature>
<dbReference type="Gene3D" id="1.20.1250.20">
    <property type="entry name" value="MFS general substrate transporter like domains"/>
    <property type="match status" value="1"/>
</dbReference>
<dbReference type="VEuPathDB" id="TriTrypDB:ADEAN_000422800"/>
<reference evidence="9 10" key="1">
    <citation type="submission" date="2020-08" db="EMBL/GenBank/DDBJ databases">
        <authorList>
            <person name="Newling K."/>
            <person name="Davey J."/>
            <person name="Forrester S."/>
        </authorList>
    </citation>
    <scope>NUCLEOTIDE SEQUENCE [LARGE SCALE GENOMIC DNA]</scope>
    <source>
        <strain evidence="10">Crithidia deanei Carvalho (ATCC PRA-265)</strain>
    </source>
</reference>
<evidence type="ECO:0000256" key="6">
    <source>
        <dbReference type="SAM" id="MobiDB-lite"/>
    </source>
</evidence>
<dbReference type="CDD" id="cd17330">
    <property type="entry name" value="MFS_SLC46_TetA_like"/>
    <property type="match status" value="1"/>
</dbReference>
<sequence length="560" mass="61202">MGQDSQNGEVPERSDEESRTPTDKITPLPKKATIATIIVLLSEPIFTSLIMPFVGLFVAHLCDITPDKAGYKSGLIVGLFMLGQVLSCKLWGFLSDTYGRRPSLMASLASGAVLMLLFGLSNNFYLSCVIRFVQGFLNGSRIVAKAIVADITDSTNQAKGFAIVSVTWAVGFIFGSVFGGFLYDPVNNDKTKWMGLSKGGFLDQHPAFLPCFVITVYNALAITSAVILLPETNKDCVPFSMAHLYSRWFGKTATEVTVSSVGDANGEEEVLATPIPRAPPTLTYAKAMQLHPIRNIALFYMLVAASDIAYAEILGLWIVAKKPEGLEGFADDVAVLNLCFSVPALVSNIFFQNVVRKFNNDFLLWRLSTIVLCSSLVLTPFATLFPSVAYYWTLVCGLSLQVGMSWLYSLVYLISAKVSPRQWVASVYAVSQTFASLARCVVPFVVSPLFAWSIDGERTFPLNHCLVFFLAAVPPAVTGTLSLTLDFRPVVLPTADTKMETVDVVLSDDDQSRGYSVNAVSSSLEPDGGFRDAPVPNHEESLRLSMKRQMVEEKRVDLSE</sequence>
<evidence type="ECO:0000256" key="2">
    <source>
        <dbReference type="ARBA" id="ARBA00022448"/>
    </source>
</evidence>
<dbReference type="InterPro" id="IPR020846">
    <property type="entry name" value="MFS_dom"/>
</dbReference>
<feature type="transmembrane region" description="Helical" evidence="7">
    <location>
        <begin position="161"/>
        <end position="183"/>
    </location>
</feature>
<proteinExistence type="predicted"/>
<evidence type="ECO:0000256" key="5">
    <source>
        <dbReference type="ARBA" id="ARBA00023136"/>
    </source>
</evidence>
<dbReference type="PANTHER" id="PTHR23504:SF15">
    <property type="entry name" value="MAJOR FACILITATOR SUPERFAMILY (MFS) PROFILE DOMAIN-CONTAINING PROTEIN"/>
    <property type="match status" value="1"/>
</dbReference>
<feature type="transmembrane region" description="Helical" evidence="7">
    <location>
        <begin position="389"/>
        <end position="411"/>
    </location>
</feature>
<dbReference type="InterPro" id="IPR036259">
    <property type="entry name" value="MFS_trans_sf"/>
</dbReference>
<dbReference type="PRINTS" id="PR01035">
    <property type="entry name" value="TCRTETA"/>
</dbReference>
<name>A0A7G2CBD4_9TRYP</name>
<dbReference type="PROSITE" id="PS50850">
    <property type="entry name" value="MFS"/>
    <property type="match status" value="1"/>
</dbReference>
<feature type="transmembrane region" description="Helical" evidence="7">
    <location>
        <begin position="207"/>
        <end position="229"/>
    </location>
</feature>
<feature type="region of interest" description="Disordered" evidence="6">
    <location>
        <begin position="521"/>
        <end position="546"/>
    </location>
</feature>
<gene>
    <name evidence="9" type="ORF">ADEAN_000422800</name>
</gene>
<dbReference type="SUPFAM" id="SSF103473">
    <property type="entry name" value="MFS general substrate transporter"/>
    <property type="match status" value="1"/>
</dbReference>